<evidence type="ECO:0000256" key="2">
    <source>
        <dbReference type="RuleBase" id="RU003860"/>
    </source>
</evidence>
<dbReference type="Pfam" id="PF01722">
    <property type="entry name" value="BolA"/>
    <property type="match status" value="1"/>
</dbReference>
<dbReference type="AlphaFoldDB" id="A0A917JUH2"/>
<evidence type="ECO:0000313" key="3">
    <source>
        <dbReference type="EMBL" id="GGI85544.1"/>
    </source>
</evidence>
<accession>A0A917JUH2</accession>
<gene>
    <name evidence="3" type="primary">bolA</name>
    <name evidence="3" type="ORF">GCM10007966_12660</name>
</gene>
<comment type="similarity">
    <text evidence="1 2">Belongs to the BolA/IbaG family.</text>
</comment>
<dbReference type="Gene3D" id="3.30.300.90">
    <property type="entry name" value="BolA-like"/>
    <property type="match status" value="1"/>
</dbReference>
<keyword evidence="4" id="KW-1185">Reference proteome</keyword>
<proteinExistence type="inferred from homology"/>
<comment type="caution">
    <text evidence="3">The sequence shown here is derived from an EMBL/GenBank/DDBJ whole genome shotgun (WGS) entry which is preliminary data.</text>
</comment>
<dbReference type="PIRSF" id="PIRSF003113">
    <property type="entry name" value="BolA"/>
    <property type="match status" value="1"/>
</dbReference>
<reference evidence="3" key="1">
    <citation type="journal article" date="2014" name="Int. J. Syst. Evol. Microbiol.">
        <title>Complete genome sequence of Corynebacterium casei LMG S-19264T (=DSM 44701T), isolated from a smear-ripened cheese.</title>
        <authorList>
            <consortium name="US DOE Joint Genome Institute (JGI-PGF)"/>
            <person name="Walter F."/>
            <person name="Albersmeier A."/>
            <person name="Kalinowski J."/>
            <person name="Ruckert C."/>
        </authorList>
    </citation>
    <scope>NUCLEOTIDE SEQUENCE</scope>
    <source>
        <strain evidence="3">JCM 13919</strain>
    </source>
</reference>
<dbReference type="InterPro" id="IPR002634">
    <property type="entry name" value="BolA"/>
</dbReference>
<dbReference type="OrthoDB" id="9801469at2"/>
<organism evidence="3 4">
    <name type="scientific">Legionella impletisoli</name>
    <dbReference type="NCBI Taxonomy" id="343510"/>
    <lineage>
        <taxon>Bacteria</taxon>
        <taxon>Pseudomonadati</taxon>
        <taxon>Pseudomonadota</taxon>
        <taxon>Gammaproteobacteria</taxon>
        <taxon>Legionellales</taxon>
        <taxon>Legionellaceae</taxon>
        <taxon>Legionella</taxon>
    </lineage>
</organism>
<dbReference type="SUPFAM" id="SSF82657">
    <property type="entry name" value="BolA-like"/>
    <property type="match status" value="1"/>
</dbReference>
<name>A0A917JUH2_9GAMM</name>
<evidence type="ECO:0000256" key="1">
    <source>
        <dbReference type="ARBA" id="ARBA00005578"/>
    </source>
</evidence>
<protein>
    <submittedName>
        <fullName evidence="3">Regulator of murein genes BolA</fullName>
    </submittedName>
</protein>
<dbReference type="EMBL" id="BMOB01000005">
    <property type="protein sequence ID" value="GGI85544.1"/>
    <property type="molecule type" value="Genomic_DNA"/>
</dbReference>
<dbReference type="InterPro" id="IPR050961">
    <property type="entry name" value="BolA/IbaG_stress_morph_reg"/>
</dbReference>
<evidence type="ECO:0000313" key="4">
    <source>
        <dbReference type="Proteomes" id="UP000630149"/>
    </source>
</evidence>
<dbReference type="PANTHER" id="PTHR46229">
    <property type="entry name" value="BOLA TRANSCRIPTION REGULATOR"/>
    <property type="match status" value="1"/>
</dbReference>
<dbReference type="Proteomes" id="UP000630149">
    <property type="component" value="Unassembled WGS sequence"/>
</dbReference>
<reference evidence="3" key="2">
    <citation type="submission" date="2020-09" db="EMBL/GenBank/DDBJ databases">
        <authorList>
            <person name="Sun Q."/>
            <person name="Ohkuma M."/>
        </authorList>
    </citation>
    <scope>NUCLEOTIDE SEQUENCE</scope>
    <source>
        <strain evidence="3">JCM 13919</strain>
    </source>
</reference>
<dbReference type="InterPro" id="IPR036065">
    <property type="entry name" value="BolA-like_sf"/>
</dbReference>
<sequence>MNRTLRLKTILSEALKADVLMIEDESHRHHVPSNAETHFKATIVSSSFENTTRISRHRLVNALVKHEFDKGLHALSLHLYTPAEWNARSKTVSDSPVCRGGSRHG</sequence>
<dbReference type="RefSeq" id="WP_131776687.1">
    <property type="nucleotide sequence ID" value="NZ_BMOB01000005.1"/>
</dbReference>
<dbReference type="PANTHER" id="PTHR46229:SF2">
    <property type="entry name" value="BOLA-LIKE PROTEIN 1"/>
    <property type="match status" value="1"/>
</dbReference>